<dbReference type="AlphaFoldDB" id="A0A0L6VG75"/>
<dbReference type="EMBL" id="LAVV01006510">
    <property type="protein sequence ID" value="KNZ59552.1"/>
    <property type="molecule type" value="Genomic_DNA"/>
</dbReference>
<reference evidence="1" key="1">
    <citation type="submission" date="2015-08" db="EMBL/GenBank/DDBJ databases">
        <title>Next Generation Sequencing and Analysis of the Genome of Puccinia sorghi L Schw, the Causal Agent of Maize Common Rust.</title>
        <authorList>
            <person name="Rochi L."/>
            <person name="Burguener G."/>
            <person name="Darino M."/>
            <person name="Turjanski A."/>
            <person name="Kreff E."/>
            <person name="Dieguez M.J."/>
            <person name="Sacco F."/>
        </authorList>
    </citation>
    <scope>NUCLEOTIDE SEQUENCE [LARGE SCALE GENOMIC DNA]</scope>
    <source>
        <strain evidence="1">RO10H11247</strain>
    </source>
</reference>
<sequence length="55" mass="6443">MTQFYAMKLRDANKTHMNLQDKVNCLRTSDHSKVTSLQEKMTKLKIENQTLKSKS</sequence>
<keyword evidence="2" id="KW-1185">Reference proteome</keyword>
<dbReference type="VEuPathDB" id="FungiDB:VP01_1705g3"/>
<dbReference type="OrthoDB" id="2515884at2759"/>
<dbReference type="Proteomes" id="UP000037035">
    <property type="component" value="Unassembled WGS sequence"/>
</dbReference>
<name>A0A0L6VG75_9BASI</name>
<protein>
    <submittedName>
        <fullName evidence="1">Uncharacterized protein</fullName>
    </submittedName>
</protein>
<evidence type="ECO:0000313" key="1">
    <source>
        <dbReference type="EMBL" id="KNZ59552.1"/>
    </source>
</evidence>
<comment type="caution">
    <text evidence="1">The sequence shown here is derived from an EMBL/GenBank/DDBJ whole genome shotgun (WGS) entry which is preliminary data.</text>
</comment>
<proteinExistence type="predicted"/>
<gene>
    <name evidence="1" type="ORF">VP01_1705g3</name>
</gene>
<accession>A0A0L6VG75</accession>
<evidence type="ECO:0000313" key="2">
    <source>
        <dbReference type="Proteomes" id="UP000037035"/>
    </source>
</evidence>
<organism evidence="1 2">
    <name type="scientific">Puccinia sorghi</name>
    <dbReference type="NCBI Taxonomy" id="27349"/>
    <lineage>
        <taxon>Eukaryota</taxon>
        <taxon>Fungi</taxon>
        <taxon>Dikarya</taxon>
        <taxon>Basidiomycota</taxon>
        <taxon>Pucciniomycotina</taxon>
        <taxon>Pucciniomycetes</taxon>
        <taxon>Pucciniales</taxon>
        <taxon>Pucciniaceae</taxon>
        <taxon>Puccinia</taxon>
    </lineage>
</organism>